<dbReference type="OrthoDB" id="5188656at2"/>
<name>A0A0A6UKA2_ACTUT</name>
<sequence length="286" mass="29727">MTILQNRPDTAAAAAPAAPAPAAAPRRSGAFRDAIAAEFMKVRTLRSTWAFLAGGVAVTALGALILLMLVQSYDAASAADKQNYETADPTVVTMPFVMFFVGAIGAMLITSEYTTRSIGPARLAVPQKRILIGAKATVAALIGLVAGGLFAGLAFLDAKLMLGDRPQPINPWPQWTDAMPTLLSATLIVTVTTLIAMGLGTLLRSTAAALTTLGALVLVAPVFAHFLPDVWQLRLASILLPNLTHQLAGSNHPYLLSQAGAAAVTAAYVLLAVGAGALAFRRRDTT</sequence>
<feature type="transmembrane region" description="Helical" evidence="2">
    <location>
        <begin position="49"/>
        <end position="70"/>
    </location>
</feature>
<protein>
    <submittedName>
        <fullName evidence="3">ABC transporter permease</fullName>
    </submittedName>
</protein>
<feature type="transmembrane region" description="Helical" evidence="2">
    <location>
        <begin position="259"/>
        <end position="280"/>
    </location>
</feature>
<accession>A0A0A6UKA2</accession>
<keyword evidence="4" id="KW-1185">Reference proteome</keyword>
<dbReference type="AlphaFoldDB" id="A0A0A6UKA2"/>
<reference evidence="3 4" key="1">
    <citation type="submission" date="2014-10" db="EMBL/GenBank/DDBJ databases">
        <title>Draft genome sequence of Actinoplanes utahensis NRRL 12052.</title>
        <authorList>
            <person name="Velasco-Bucheli B."/>
            <person name="del Cerro C."/>
            <person name="Hormigo D."/>
            <person name="Garcia J.L."/>
            <person name="Acebal C."/>
            <person name="Arroyo M."/>
            <person name="de la Mata I."/>
        </authorList>
    </citation>
    <scope>NUCLEOTIDE SEQUENCE [LARGE SCALE GENOMIC DNA]</scope>
    <source>
        <strain evidence="3 4">NRRL 12052</strain>
    </source>
</reference>
<dbReference type="eggNOG" id="COG1277">
    <property type="taxonomic scope" value="Bacteria"/>
</dbReference>
<keyword evidence="2" id="KW-0472">Membrane</keyword>
<evidence type="ECO:0000256" key="1">
    <source>
        <dbReference type="SAM" id="MobiDB-lite"/>
    </source>
</evidence>
<dbReference type="Proteomes" id="UP000054537">
    <property type="component" value="Unassembled WGS sequence"/>
</dbReference>
<feature type="transmembrane region" description="Helical" evidence="2">
    <location>
        <begin position="207"/>
        <end position="227"/>
    </location>
</feature>
<keyword evidence="2" id="KW-0812">Transmembrane</keyword>
<evidence type="ECO:0000256" key="2">
    <source>
        <dbReference type="SAM" id="Phobius"/>
    </source>
</evidence>
<feature type="region of interest" description="Disordered" evidence="1">
    <location>
        <begin position="1"/>
        <end position="24"/>
    </location>
</feature>
<feature type="compositionally biased region" description="Low complexity" evidence="1">
    <location>
        <begin position="11"/>
        <end position="24"/>
    </location>
</feature>
<keyword evidence="2" id="KW-1133">Transmembrane helix</keyword>
<evidence type="ECO:0000313" key="3">
    <source>
        <dbReference type="EMBL" id="KHD75856.1"/>
    </source>
</evidence>
<proteinExistence type="predicted"/>
<feature type="transmembrane region" description="Helical" evidence="2">
    <location>
        <begin position="181"/>
        <end position="200"/>
    </location>
</feature>
<evidence type="ECO:0000313" key="4">
    <source>
        <dbReference type="Proteomes" id="UP000054537"/>
    </source>
</evidence>
<gene>
    <name evidence="3" type="ORF">MB27_20735</name>
</gene>
<feature type="transmembrane region" description="Helical" evidence="2">
    <location>
        <begin position="130"/>
        <end position="156"/>
    </location>
</feature>
<feature type="transmembrane region" description="Helical" evidence="2">
    <location>
        <begin position="90"/>
        <end position="109"/>
    </location>
</feature>
<dbReference type="STRING" id="1869.MB27_20735"/>
<organism evidence="3 4">
    <name type="scientific">Actinoplanes utahensis</name>
    <dbReference type="NCBI Taxonomy" id="1869"/>
    <lineage>
        <taxon>Bacteria</taxon>
        <taxon>Bacillati</taxon>
        <taxon>Actinomycetota</taxon>
        <taxon>Actinomycetes</taxon>
        <taxon>Micromonosporales</taxon>
        <taxon>Micromonosporaceae</taxon>
        <taxon>Actinoplanes</taxon>
    </lineage>
</organism>
<dbReference type="RefSeq" id="WP_043526698.1">
    <property type="nucleotide sequence ID" value="NZ_BAABKU010000027.1"/>
</dbReference>
<comment type="caution">
    <text evidence="3">The sequence shown here is derived from an EMBL/GenBank/DDBJ whole genome shotgun (WGS) entry which is preliminary data.</text>
</comment>
<dbReference type="EMBL" id="JRTT01000023">
    <property type="protein sequence ID" value="KHD75856.1"/>
    <property type="molecule type" value="Genomic_DNA"/>
</dbReference>